<reference evidence="1 2" key="1">
    <citation type="submission" date="2024-08" db="EMBL/GenBank/DDBJ databases">
        <authorList>
            <person name="Ishaq N."/>
        </authorList>
    </citation>
    <scope>NUCLEOTIDE SEQUENCE [LARGE SCALE GENOMIC DNA]</scope>
    <source>
        <strain evidence="1 2">JCM 30400</strain>
    </source>
</reference>
<gene>
    <name evidence="1" type="ORF">ACCI51_02705</name>
</gene>
<evidence type="ECO:0000313" key="1">
    <source>
        <dbReference type="EMBL" id="MFA0789439.1"/>
    </source>
</evidence>
<organism evidence="1 2">
    <name type="scientific">Microbulbifer echini</name>
    <dbReference type="NCBI Taxonomy" id="1529067"/>
    <lineage>
        <taxon>Bacteria</taxon>
        <taxon>Pseudomonadati</taxon>
        <taxon>Pseudomonadota</taxon>
        <taxon>Gammaproteobacteria</taxon>
        <taxon>Cellvibrionales</taxon>
        <taxon>Microbulbiferaceae</taxon>
        <taxon>Microbulbifer</taxon>
    </lineage>
</organism>
<sequence length="166" mass="19175">MSPQLEKVEPKSRPLASLLAESPRQLNQHLRINYQNTEYEVIAASLLSAESLKISLLSPEGISLLDVAYDGNEVSTRYYIDKAANLPPEKLLADIQFVYWPITQLREQLPIDWELEESMVGEVYTRRLSQNGEVSSEVRYSSKDIWEAQIELEHKQFGYRLSIRNF</sequence>
<protein>
    <submittedName>
        <fullName evidence="1">DUF3261 domain-containing protein</fullName>
    </submittedName>
</protein>
<dbReference type="Proteomes" id="UP001569414">
    <property type="component" value="Unassembled WGS sequence"/>
</dbReference>
<evidence type="ECO:0000313" key="2">
    <source>
        <dbReference type="Proteomes" id="UP001569414"/>
    </source>
</evidence>
<dbReference type="RefSeq" id="WP_299584892.1">
    <property type="nucleotide sequence ID" value="NZ_JBGMEL010000002.1"/>
</dbReference>
<dbReference type="InterPro" id="IPR021675">
    <property type="entry name" value="DUF3261"/>
</dbReference>
<comment type="caution">
    <text evidence="1">The sequence shown here is derived from an EMBL/GenBank/DDBJ whole genome shotgun (WGS) entry which is preliminary data.</text>
</comment>
<dbReference type="EMBL" id="JBGMEL010000002">
    <property type="protein sequence ID" value="MFA0789439.1"/>
    <property type="molecule type" value="Genomic_DNA"/>
</dbReference>
<name>A0ABV4NK57_9GAMM</name>
<proteinExistence type="predicted"/>
<accession>A0ABV4NK57</accession>
<keyword evidence="2" id="KW-1185">Reference proteome</keyword>
<dbReference type="Pfam" id="PF11659">
    <property type="entry name" value="DUF3261"/>
    <property type="match status" value="1"/>
</dbReference>